<dbReference type="EMBL" id="MFAZ01000042">
    <property type="protein sequence ID" value="OGD86489.1"/>
    <property type="molecule type" value="Genomic_DNA"/>
</dbReference>
<sequence length="228" mass="25248">MKISACILAFLLLFYSITSAVFGQISYHFPEASEGQINEAVAKIVPIRWLPSHPLYFLIRVRETFSRALQPSSAKRAGFDFVLSGKRLKEAYLLLENGDLKNTGKSLNRYSSKLADVGKQLEKARSQNQDIAALTAEMSERFKNHEVLLYAISKKSVAGDLDEVINASGDSFVNSIMVINNILPGVKDRYKTITNAENIESSQSAMPTPSPLGTFQASPSARPKRIIY</sequence>
<evidence type="ECO:0000259" key="2">
    <source>
        <dbReference type="Pfam" id="PF18915"/>
    </source>
</evidence>
<dbReference type="InterPro" id="IPR043725">
    <property type="entry name" value="DUF5667"/>
</dbReference>
<evidence type="ECO:0000313" key="4">
    <source>
        <dbReference type="Proteomes" id="UP000179102"/>
    </source>
</evidence>
<gene>
    <name evidence="3" type="ORF">A2870_00165</name>
</gene>
<evidence type="ECO:0000313" key="3">
    <source>
        <dbReference type="EMBL" id="OGD86489.1"/>
    </source>
</evidence>
<name>A0A1F5G3Q6_9BACT</name>
<protein>
    <recommendedName>
        <fullName evidence="2">DUF5667 domain-containing protein</fullName>
    </recommendedName>
</protein>
<comment type="caution">
    <text evidence="3">The sequence shown here is derived from an EMBL/GenBank/DDBJ whole genome shotgun (WGS) entry which is preliminary data.</text>
</comment>
<reference evidence="3 4" key="1">
    <citation type="journal article" date="2016" name="Nat. Commun.">
        <title>Thousands of microbial genomes shed light on interconnected biogeochemical processes in an aquifer system.</title>
        <authorList>
            <person name="Anantharaman K."/>
            <person name="Brown C.T."/>
            <person name="Hug L.A."/>
            <person name="Sharon I."/>
            <person name="Castelle C.J."/>
            <person name="Probst A.J."/>
            <person name="Thomas B.C."/>
            <person name="Singh A."/>
            <person name="Wilkins M.J."/>
            <person name="Karaoz U."/>
            <person name="Brodie E.L."/>
            <person name="Williams K.H."/>
            <person name="Hubbard S.S."/>
            <person name="Banfield J.F."/>
        </authorList>
    </citation>
    <scope>NUCLEOTIDE SEQUENCE [LARGE SCALE GENOMIC DNA]</scope>
</reference>
<dbReference type="Proteomes" id="UP000179102">
    <property type="component" value="Unassembled WGS sequence"/>
</dbReference>
<feature type="domain" description="DUF5667" evidence="2">
    <location>
        <begin position="50"/>
        <end position="136"/>
    </location>
</feature>
<feature type="region of interest" description="Disordered" evidence="1">
    <location>
        <begin position="200"/>
        <end position="222"/>
    </location>
</feature>
<proteinExistence type="predicted"/>
<feature type="compositionally biased region" description="Polar residues" evidence="1">
    <location>
        <begin position="200"/>
        <end position="219"/>
    </location>
</feature>
<accession>A0A1F5G3Q6</accession>
<dbReference type="AlphaFoldDB" id="A0A1F5G3Q6"/>
<evidence type="ECO:0000256" key="1">
    <source>
        <dbReference type="SAM" id="MobiDB-lite"/>
    </source>
</evidence>
<organism evidence="3 4">
    <name type="scientific">Candidatus Curtissbacteria bacterium RIFCSPHIGHO2_01_FULL_41_11</name>
    <dbReference type="NCBI Taxonomy" id="1797711"/>
    <lineage>
        <taxon>Bacteria</taxon>
        <taxon>Candidatus Curtissiibacteriota</taxon>
    </lineage>
</organism>
<dbReference type="Pfam" id="PF18915">
    <property type="entry name" value="DUF5667"/>
    <property type="match status" value="1"/>
</dbReference>